<evidence type="ECO:0000256" key="4">
    <source>
        <dbReference type="ARBA" id="ARBA00022777"/>
    </source>
</evidence>
<dbReference type="InterPro" id="IPR042240">
    <property type="entry name" value="CHASE_sf"/>
</dbReference>
<evidence type="ECO:0000313" key="11">
    <source>
        <dbReference type="EMBL" id="MFC3456657.1"/>
    </source>
</evidence>
<reference evidence="11" key="3">
    <citation type="submission" date="2024-09" db="EMBL/GenBank/DDBJ databases">
        <authorList>
            <person name="Sun Q."/>
            <person name="Mori K."/>
        </authorList>
    </citation>
    <scope>NUCLEOTIDE SEQUENCE</scope>
    <source>
        <strain evidence="11">CCM 7480</strain>
    </source>
</reference>
<evidence type="ECO:0000259" key="9">
    <source>
        <dbReference type="PROSITE" id="PS50109"/>
    </source>
</evidence>
<dbReference type="Proteomes" id="UP001595665">
    <property type="component" value="Unassembled WGS sequence"/>
</dbReference>
<dbReference type="PROSITE" id="PS50109">
    <property type="entry name" value="HIS_KIN"/>
    <property type="match status" value="1"/>
</dbReference>
<organism evidence="11 13">
    <name type="scientific">Massilia haematophila</name>
    <dbReference type="NCBI Taxonomy" id="457923"/>
    <lineage>
        <taxon>Bacteria</taxon>
        <taxon>Pseudomonadati</taxon>
        <taxon>Pseudomonadota</taxon>
        <taxon>Betaproteobacteria</taxon>
        <taxon>Burkholderiales</taxon>
        <taxon>Oxalobacteraceae</taxon>
        <taxon>Telluria group</taxon>
        <taxon>Massilia</taxon>
    </lineage>
</organism>
<dbReference type="PANTHER" id="PTHR24421">
    <property type="entry name" value="NITRATE/NITRITE SENSOR PROTEIN NARX-RELATED"/>
    <property type="match status" value="1"/>
</dbReference>
<evidence type="ECO:0000256" key="6">
    <source>
        <dbReference type="ARBA" id="ARBA00023012"/>
    </source>
</evidence>
<feature type="domain" description="Histidine kinase" evidence="9">
    <location>
        <begin position="403"/>
        <end position="594"/>
    </location>
</feature>
<keyword evidence="5" id="KW-1133">Transmembrane helix</keyword>
<name>A0ABV7PDW8_9BURK</name>
<keyword evidence="13" id="KW-1185">Reference proteome</keyword>
<keyword evidence="4" id="KW-0418">Kinase</keyword>
<keyword evidence="2" id="KW-0808">Transferase</keyword>
<feature type="domain" description="CHASE" evidence="10">
    <location>
        <begin position="84"/>
        <end position="251"/>
    </location>
</feature>
<comment type="subcellular location">
    <subcellularLocation>
        <location evidence="1">Membrane</location>
    </subcellularLocation>
</comment>
<dbReference type="EMBL" id="JBHRVV010000001">
    <property type="protein sequence ID" value="MFC3461425.1"/>
    <property type="molecule type" value="Genomic_DNA"/>
</dbReference>
<accession>A0ABV7PDW8</accession>
<reference evidence="13" key="2">
    <citation type="journal article" date="2019" name="Int. J. Syst. Evol. Microbiol.">
        <title>The Global Catalogue of Microorganisms (GCM) 10K type strain sequencing project: providing services to taxonomists for standard genome sequencing and annotation.</title>
        <authorList>
            <consortium name="The Broad Institute Genomics Platform"/>
            <consortium name="The Broad Institute Genome Sequencing Center for Infectious Disease"/>
            <person name="Wu L."/>
            <person name="Ma J."/>
        </authorList>
    </citation>
    <scope>NUCLEOTIDE SEQUENCE [LARGE SCALE GENOMIC DNA]</scope>
    <source>
        <strain evidence="13">CCM 7480</strain>
    </source>
</reference>
<evidence type="ECO:0000256" key="7">
    <source>
        <dbReference type="ARBA" id="ARBA00023136"/>
    </source>
</evidence>
<dbReference type="CDD" id="cd16917">
    <property type="entry name" value="HATPase_UhpB-NarQ-NarX-like"/>
    <property type="match status" value="1"/>
</dbReference>
<evidence type="ECO:0000313" key="13">
    <source>
        <dbReference type="Proteomes" id="UP001595665"/>
    </source>
</evidence>
<dbReference type="SUPFAM" id="SSF55874">
    <property type="entry name" value="ATPase domain of HSP90 chaperone/DNA topoisomerase II/histidine kinase"/>
    <property type="match status" value="1"/>
</dbReference>
<dbReference type="InterPro" id="IPR036890">
    <property type="entry name" value="HATPase_C_sf"/>
</dbReference>
<evidence type="ECO:0000256" key="1">
    <source>
        <dbReference type="ARBA" id="ARBA00004370"/>
    </source>
</evidence>
<proteinExistence type="predicted"/>
<sequence length="616" mass="67396">MGAEKMGIVVEFAQKIASIKLGSWLGALLSLGVGTGLHISTSSAIENDAHERFLHMARGVQSILDSRIKSYADLLRGTASLFLAGDEVTSEEFRHYVAGLDLENHFPGVETINFARTFSDAERPAVEAQLRRELGAKGMDFRIRPAGRRPEYTVLTYIEPSTARADRVGIDLQARPAVALALAHSRDTGDASTSGTRVAIKPHTSGLGMRMPVYRPAMPLNDVGQRRAAYIGSVGIGFSVSRLAQGVLDNMPKHSTRLVISGLSPVEELGGPPGVYQRTVFFDNQPQAREHEPDMFRALLPVGVSGRGWDIDFRVAKHSMYSEIDSYLPWVAMLAGATGTALLYALFQTLSSSRRRAIGLAEEMTEELRASEAKLQKTNDNLRRLAAHAETIKENERKRIAREIHDDLGQNLLALRIEADLLASRTSRRHPRLHARARWTLEQIDATIKSVRQIINDLRPHVLDLGLTAAVDWQIAEFQRRTGIACELVSDGRELHVSDRCATTLFRILQESLTNVSRHARATAVRVELALDAESISMTVSDNGIGLARSGSQKPGSFGLVGIEERVRILGGKCLITSRPNAGTTVHVSIPTADNLISVSQPAPTSPRPAQVFESL</sequence>
<dbReference type="Gene3D" id="3.30.450.350">
    <property type="entry name" value="CHASE domain"/>
    <property type="match status" value="1"/>
</dbReference>
<evidence type="ECO:0000259" key="10">
    <source>
        <dbReference type="PROSITE" id="PS50839"/>
    </source>
</evidence>
<evidence type="ECO:0000256" key="3">
    <source>
        <dbReference type="ARBA" id="ARBA00022692"/>
    </source>
</evidence>
<dbReference type="InterPro" id="IPR006189">
    <property type="entry name" value="CHASE_dom"/>
</dbReference>
<feature type="coiled-coil region" evidence="8">
    <location>
        <begin position="361"/>
        <end position="399"/>
    </location>
</feature>
<dbReference type="Gene3D" id="1.20.5.1930">
    <property type="match status" value="1"/>
</dbReference>
<dbReference type="InterPro" id="IPR003594">
    <property type="entry name" value="HATPase_dom"/>
</dbReference>
<dbReference type="Pfam" id="PF03924">
    <property type="entry name" value="CHASE"/>
    <property type="match status" value="1"/>
</dbReference>
<dbReference type="InterPro" id="IPR005467">
    <property type="entry name" value="His_kinase_dom"/>
</dbReference>
<dbReference type="InterPro" id="IPR011712">
    <property type="entry name" value="Sig_transdc_His_kin_sub3_dim/P"/>
</dbReference>
<keyword evidence="6" id="KW-0902">Two-component regulatory system</keyword>
<dbReference type="PROSITE" id="PS50839">
    <property type="entry name" value="CHASE"/>
    <property type="match status" value="1"/>
</dbReference>
<dbReference type="EMBL" id="JBHRVV010000001">
    <property type="protein sequence ID" value="MFC3456657.1"/>
    <property type="molecule type" value="Genomic_DNA"/>
</dbReference>
<dbReference type="PANTHER" id="PTHR24421:SF59">
    <property type="entry name" value="OXYGEN SENSOR HISTIDINE KINASE NREB"/>
    <property type="match status" value="1"/>
</dbReference>
<keyword evidence="8" id="KW-0175">Coiled coil</keyword>
<reference evidence="11" key="1">
    <citation type="journal article" date="2014" name="Int. J. Syst. Evol. Microbiol.">
        <title>Complete genome of a new Firmicutes species belonging to the dominant human colonic microbiota ('Ruminococcus bicirculans') reveals two chromosomes and a selective capacity to utilize plant glucans.</title>
        <authorList>
            <consortium name="NISC Comparative Sequencing Program"/>
            <person name="Wegmann U."/>
            <person name="Louis P."/>
            <person name="Goesmann A."/>
            <person name="Henrissat B."/>
            <person name="Duncan S.H."/>
            <person name="Flint H.J."/>
        </authorList>
    </citation>
    <scope>NUCLEOTIDE SEQUENCE</scope>
    <source>
        <strain evidence="11">CCM 7480</strain>
    </source>
</reference>
<evidence type="ECO:0000256" key="5">
    <source>
        <dbReference type="ARBA" id="ARBA00022989"/>
    </source>
</evidence>
<dbReference type="Pfam" id="PF07730">
    <property type="entry name" value="HisKA_3"/>
    <property type="match status" value="1"/>
</dbReference>
<keyword evidence="3" id="KW-0812">Transmembrane</keyword>
<keyword evidence="7" id="KW-0472">Membrane</keyword>
<dbReference type="SMART" id="SM00387">
    <property type="entry name" value="HATPase_c"/>
    <property type="match status" value="1"/>
</dbReference>
<dbReference type="Pfam" id="PF02518">
    <property type="entry name" value="HATPase_c"/>
    <property type="match status" value="1"/>
</dbReference>
<evidence type="ECO:0000256" key="8">
    <source>
        <dbReference type="SAM" id="Coils"/>
    </source>
</evidence>
<gene>
    <name evidence="11" type="ORF">ACFOPH_00115</name>
    <name evidence="12" type="ORF">ACFOPH_24760</name>
</gene>
<dbReference type="SMART" id="SM01079">
    <property type="entry name" value="CHASE"/>
    <property type="match status" value="1"/>
</dbReference>
<dbReference type="Gene3D" id="3.30.565.10">
    <property type="entry name" value="Histidine kinase-like ATPase, C-terminal domain"/>
    <property type="match status" value="1"/>
</dbReference>
<evidence type="ECO:0000313" key="12">
    <source>
        <dbReference type="EMBL" id="MFC3461425.1"/>
    </source>
</evidence>
<dbReference type="InterPro" id="IPR050482">
    <property type="entry name" value="Sensor_HK_TwoCompSys"/>
</dbReference>
<evidence type="ECO:0000256" key="2">
    <source>
        <dbReference type="ARBA" id="ARBA00022679"/>
    </source>
</evidence>
<protein>
    <submittedName>
        <fullName evidence="11">CHASE domain-containing protein</fullName>
    </submittedName>
</protein>
<comment type="caution">
    <text evidence="11">The sequence shown here is derived from an EMBL/GenBank/DDBJ whole genome shotgun (WGS) entry which is preliminary data.</text>
</comment>
<dbReference type="RefSeq" id="WP_312550253.1">
    <property type="nucleotide sequence ID" value="NZ_JBHRVV010000001.1"/>
</dbReference>